<dbReference type="PANTHER" id="PTHR43309">
    <property type="entry name" value="5-OXOPROLINASE SUBUNIT C"/>
    <property type="match status" value="1"/>
</dbReference>
<protein>
    <submittedName>
        <fullName evidence="5">Allophanate hydrolase</fullName>
    </submittedName>
</protein>
<comment type="caution">
    <text evidence="5">The sequence shown here is derived from an EMBL/GenBank/DDBJ whole genome shotgun (WGS) entry which is preliminary data.</text>
</comment>
<dbReference type="EMBL" id="PYNS01000002">
    <property type="protein sequence ID" value="PSV12842.1"/>
    <property type="molecule type" value="Genomic_DNA"/>
</dbReference>
<dbReference type="Proteomes" id="UP000240530">
    <property type="component" value="Unassembled WGS sequence"/>
</dbReference>
<dbReference type="SUPFAM" id="SSF50891">
    <property type="entry name" value="Cyclophilin-like"/>
    <property type="match status" value="1"/>
</dbReference>
<sequence length="314" mass="34378">MAALEIVESGVLIQLQDLGRYGVAEHGLSQGGAMDLHAYCWANLLLNNDPNAAQIEITLGQACFKVLEDCCIALTGADMNATLDGKVLVPWQTYQLAQGQILQFGFARDGLRAYLAIKGGFDNQTCFGSASTVQRNHLGGIDGKGGALAVGQCLYANTSSTPYHYQAVPARFIPRYHHEITVSVIESYQADSFTAEQKARFYSSGYQLTQHSDRMGCRLTGAKIIPQHAGLISQPIAKGAIQLPPDGEPIVLLNDRQTLGGYPIIGCITQYDLSLVSQLKPGDTIRFACLTPQQFELEQQKWFTFCRFFNVFQT</sequence>
<dbReference type="InterPro" id="IPR052708">
    <property type="entry name" value="PxpC"/>
</dbReference>
<accession>A0A2T3KYG3</accession>
<dbReference type="GO" id="GO:0016787">
    <property type="term" value="F:hydrolase activity"/>
    <property type="evidence" value="ECO:0007669"/>
    <property type="project" value="UniProtKB-KW"/>
</dbReference>
<evidence type="ECO:0000313" key="5">
    <source>
        <dbReference type="EMBL" id="PSV12842.1"/>
    </source>
</evidence>
<gene>
    <name evidence="5" type="ORF">C0W93_03765</name>
</gene>
<organism evidence="5 6">
    <name type="scientific">Photobacterium leiognathi subsp. mandapamensis</name>
    <name type="common">Photobacterium mandapamensis</name>
    <dbReference type="NCBI Taxonomy" id="48408"/>
    <lineage>
        <taxon>Bacteria</taxon>
        <taxon>Pseudomonadati</taxon>
        <taxon>Pseudomonadota</taxon>
        <taxon>Gammaproteobacteria</taxon>
        <taxon>Vibrionales</taxon>
        <taxon>Vibrionaceae</taxon>
        <taxon>Photobacterium</taxon>
    </lineage>
</organism>
<evidence type="ECO:0000256" key="2">
    <source>
        <dbReference type="ARBA" id="ARBA00022801"/>
    </source>
</evidence>
<keyword evidence="3" id="KW-0067">ATP-binding</keyword>
<evidence type="ECO:0000259" key="4">
    <source>
        <dbReference type="SMART" id="SM00797"/>
    </source>
</evidence>
<name>A0A2T3KYG3_PHOLD</name>
<keyword evidence="1" id="KW-0547">Nucleotide-binding</keyword>
<dbReference type="InterPro" id="IPR003778">
    <property type="entry name" value="CT_A_B"/>
</dbReference>
<feature type="domain" description="Carboxyltransferase" evidence="4">
    <location>
        <begin position="25"/>
        <end position="302"/>
    </location>
</feature>
<dbReference type="InterPro" id="IPR029000">
    <property type="entry name" value="Cyclophilin-like_dom_sf"/>
</dbReference>
<dbReference type="AlphaFoldDB" id="A0A2T3KYG3"/>
<reference evidence="5 6" key="1">
    <citation type="submission" date="2018-03" db="EMBL/GenBank/DDBJ databases">
        <title>Whole genome sequencing of Histamine producing bacteria.</title>
        <authorList>
            <person name="Butler K."/>
        </authorList>
    </citation>
    <scope>NUCLEOTIDE SEQUENCE [LARGE SCALE GENOMIC DNA]</scope>
    <source>
        <strain evidence="5 6">Res.4.1</strain>
    </source>
</reference>
<dbReference type="Gene3D" id="2.40.100.10">
    <property type="entry name" value="Cyclophilin-like"/>
    <property type="match status" value="1"/>
</dbReference>
<dbReference type="NCBIfam" id="TIGR00724">
    <property type="entry name" value="urea_amlyse_rel"/>
    <property type="match status" value="1"/>
</dbReference>
<dbReference type="PANTHER" id="PTHR43309:SF4">
    <property type="entry name" value="CARBOXYLTRANSFERASE DOMAIN-CONTAINING PROTEIN"/>
    <property type="match status" value="1"/>
</dbReference>
<proteinExistence type="predicted"/>
<evidence type="ECO:0000313" key="6">
    <source>
        <dbReference type="Proteomes" id="UP000240530"/>
    </source>
</evidence>
<dbReference type="GO" id="GO:0005524">
    <property type="term" value="F:ATP binding"/>
    <property type="evidence" value="ECO:0007669"/>
    <property type="project" value="UniProtKB-KW"/>
</dbReference>
<dbReference type="Pfam" id="PF02626">
    <property type="entry name" value="CT_A_B"/>
    <property type="match status" value="1"/>
</dbReference>
<evidence type="ECO:0000256" key="1">
    <source>
        <dbReference type="ARBA" id="ARBA00022741"/>
    </source>
</evidence>
<dbReference type="RefSeq" id="WP_107184310.1">
    <property type="nucleotide sequence ID" value="NZ_JAWQGC010000007.1"/>
</dbReference>
<keyword evidence="2 5" id="KW-0378">Hydrolase</keyword>
<evidence type="ECO:0000256" key="3">
    <source>
        <dbReference type="ARBA" id="ARBA00022840"/>
    </source>
</evidence>
<dbReference type="SMART" id="SM00797">
    <property type="entry name" value="AHS2"/>
    <property type="match status" value="1"/>
</dbReference>